<evidence type="ECO:0000313" key="1">
    <source>
        <dbReference type="EMBL" id="GAF90875.1"/>
    </source>
</evidence>
<protein>
    <submittedName>
        <fullName evidence="1">Uncharacterized protein</fullName>
    </submittedName>
</protein>
<accession>X0UQV4</accession>
<gene>
    <name evidence="1" type="ORF">S01H1_22676</name>
</gene>
<dbReference type="Pfam" id="PF18906">
    <property type="entry name" value="Phage_tube_2"/>
    <property type="match status" value="1"/>
</dbReference>
<dbReference type="AlphaFoldDB" id="X0UQV4"/>
<name>X0UQV4_9ZZZZ</name>
<sequence>IDTLALSSETNGPLTVTPSILAMNYVDASGGITTPNYDDQVTDPILMHHGLTLTVGGSAIELHSLGINIVNNLDGDHFVNSQTRTVIPEGRREIDLTMGLDWDVATMTTRAIWTNFLAGDTAALIATYSDGSSSVTLSFPYVTYSGIPAGADGPDAVAVDVTASADDSGPALSDAMTVSGL</sequence>
<proteinExistence type="predicted"/>
<dbReference type="EMBL" id="BARS01012853">
    <property type="protein sequence ID" value="GAF90875.1"/>
    <property type="molecule type" value="Genomic_DNA"/>
</dbReference>
<dbReference type="InterPro" id="IPR044000">
    <property type="entry name" value="Phage_tube_2"/>
</dbReference>
<comment type="caution">
    <text evidence="1">The sequence shown here is derived from an EMBL/GenBank/DDBJ whole genome shotgun (WGS) entry which is preliminary data.</text>
</comment>
<feature type="non-terminal residue" evidence="1">
    <location>
        <position position="1"/>
    </location>
</feature>
<organism evidence="1">
    <name type="scientific">marine sediment metagenome</name>
    <dbReference type="NCBI Taxonomy" id="412755"/>
    <lineage>
        <taxon>unclassified sequences</taxon>
        <taxon>metagenomes</taxon>
        <taxon>ecological metagenomes</taxon>
    </lineage>
</organism>
<reference evidence="1" key="1">
    <citation type="journal article" date="2014" name="Front. Microbiol.">
        <title>High frequency of phylogenetically diverse reductive dehalogenase-homologous genes in deep subseafloor sedimentary metagenomes.</title>
        <authorList>
            <person name="Kawai M."/>
            <person name="Futagami T."/>
            <person name="Toyoda A."/>
            <person name="Takaki Y."/>
            <person name="Nishi S."/>
            <person name="Hori S."/>
            <person name="Arai W."/>
            <person name="Tsubouchi T."/>
            <person name="Morono Y."/>
            <person name="Uchiyama I."/>
            <person name="Ito T."/>
            <person name="Fujiyama A."/>
            <person name="Inagaki F."/>
            <person name="Takami H."/>
        </authorList>
    </citation>
    <scope>NUCLEOTIDE SEQUENCE</scope>
    <source>
        <strain evidence="1">Expedition CK06-06</strain>
    </source>
</reference>